<dbReference type="OrthoDB" id="3500415at2759"/>
<keyword evidence="2" id="KW-1185">Reference proteome</keyword>
<evidence type="ECO:0000313" key="2">
    <source>
        <dbReference type="Proteomes" id="UP000696280"/>
    </source>
</evidence>
<evidence type="ECO:0000313" key="1">
    <source>
        <dbReference type="EMBL" id="CAG8961630.1"/>
    </source>
</evidence>
<dbReference type="AlphaFoldDB" id="A0A9N9L740"/>
<comment type="caution">
    <text evidence="1">The sequence shown here is derived from an EMBL/GenBank/DDBJ whole genome shotgun (WGS) entry which is preliminary data.</text>
</comment>
<gene>
    <name evidence="1" type="ORF">HYFRA_00006167</name>
</gene>
<name>A0A9N9L740_9HELO</name>
<evidence type="ECO:0008006" key="3">
    <source>
        <dbReference type="Google" id="ProtNLM"/>
    </source>
</evidence>
<sequence length="525" mass="60174">MAPSMVSDSALPMLTEDASSTVKASGTSSLGNRLPTEILTRIIKNIIHVPTLASLARTSKYISEITYPILYSSFREIEDGSCLPNFLRTILLKPKLAQHVKTYIGYNTPYTTAMELDYMTAPELVLFQRAMKATKEHCPDVDEERWGRIRGGNADDLTALLLCLLPNLEELHILNHGNDFEGHIRLERMIRRVAENQEPEKNNSPLRKLKKVTLDGGMGEEYFPNSGIAIFQVLPFLALPTVQELSCHLLIGTTFPRDDFGRHPFQPTFIPGSIYVDVDPKPDFRFSKTSLSIKHAFVTHEDLAQFLGFFESLQRLEYDFRYQDNPQQDVVWNDIDFAPRLFLNCISHLGDSLEELVISEDQFLEKIENPDADLPISSMTAFYKLKSLQMPAHMLFGKYRQDPAHEQYSDSFISELTSLFPESLEQLTITRCDSAQFSNLKKWAGRELPQSLRKIRTVLSPDTWDQIEPFLDFDYKDFSDRGTWNFNGVDFSFEAPVPTRYTNSCPECEEVDSWKKDMGFHEWSK</sequence>
<dbReference type="Proteomes" id="UP000696280">
    <property type="component" value="Unassembled WGS sequence"/>
</dbReference>
<accession>A0A9N9L740</accession>
<organism evidence="1 2">
    <name type="scientific">Hymenoscyphus fraxineus</name>
    <dbReference type="NCBI Taxonomy" id="746836"/>
    <lineage>
        <taxon>Eukaryota</taxon>
        <taxon>Fungi</taxon>
        <taxon>Dikarya</taxon>
        <taxon>Ascomycota</taxon>
        <taxon>Pezizomycotina</taxon>
        <taxon>Leotiomycetes</taxon>
        <taxon>Helotiales</taxon>
        <taxon>Helotiaceae</taxon>
        <taxon>Hymenoscyphus</taxon>
    </lineage>
</organism>
<proteinExistence type="predicted"/>
<reference evidence="1" key="1">
    <citation type="submission" date="2021-07" db="EMBL/GenBank/DDBJ databases">
        <authorList>
            <person name="Durling M."/>
        </authorList>
    </citation>
    <scope>NUCLEOTIDE SEQUENCE</scope>
</reference>
<protein>
    <recommendedName>
        <fullName evidence="3">F-box domain-containing protein</fullName>
    </recommendedName>
</protein>
<dbReference type="EMBL" id="CAJVRL010000115">
    <property type="protein sequence ID" value="CAG8961630.1"/>
    <property type="molecule type" value="Genomic_DNA"/>
</dbReference>